<accession>A0A0V0QLR1</accession>
<dbReference type="InParanoid" id="A0A0V0QLR1"/>
<organism evidence="2 3">
    <name type="scientific">Pseudocohnilembus persalinus</name>
    <name type="common">Ciliate</name>
    <dbReference type="NCBI Taxonomy" id="266149"/>
    <lineage>
        <taxon>Eukaryota</taxon>
        <taxon>Sar</taxon>
        <taxon>Alveolata</taxon>
        <taxon>Ciliophora</taxon>
        <taxon>Intramacronucleata</taxon>
        <taxon>Oligohymenophorea</taxon>
        <taxon>Scuticociliatia</taxon>
        <taxon>Philasterida</taxon>
        <taxon>Pseudocohnilembidae</taxon>
        <taxon>Pseudocohnilembus</taxon>
    </lineage>
</organism>
<proteinExistence type="predicted"/>
<comment type="caution">
    <text evidence="2">The sequence shown here is derived from an EMBL/GenBank/DDBJ whole genome shotgun (WGS) entry which is preliminary data.</text>
</comment>
<feature type="coiled-coil region" evidence="1">
    <location>
        <begin position="87"/>
        <end position="138"/>
    </location>
</feature>
<dbReference type="Proteomes" id="UP000054937">
    <property type="component" value="Unassembled WGS sequence"/>
</dbReference>
<keyword evidence="3" id="KW-1185">Reference proteome</keyword>
<gene>
    <name evidence="2" type="ORF">PPERSA_10237</name>
</gene>
<protein>
    <submittedName>
        <fullName evidence="2">Uncharacterized protein</fullName>
    </submittedName>
</protein>
<sequence length="159" mass="19295">MDQEKTHIIKKILENKIQIDNKNLSQFEQQNLFSKMQKLLEDQTIEIQLEKFPQNKQEQLKPQQQLNSQQQYQNHICNNETNQTNKANIYEQNYKTLQETIQEANELRIVKALTEPENEQIQENNNYNQKQKQKYKNNIIQKKQIYKDFLTLQQDKQKL</sequence>
<name>A0A0V0QLR1_PSEPJ</name>
<evidence type="ECO:0000256" key="1">
    <source>
        <dbReference type="SAM" id="Coils"/>
    </source>
</evidence>
<dbReference type="EMBL" id="LDAU01000144">
    <property type="protein sequence ID" value="KRX03156.1"/>
    <property type="molecule type" value="Genomic_DNA"/>
</dbReference>
<evidence type="ECO:0000313" key="3">
    <source>
        <dbReference type="Proteomes" id="UP000054937"/>
    </source>
</evidence>
<dbReference type="AlphaFoldDB" id="A0A0V0QLR1"/>
<reference evidence="2 3" key="1">
    <citation type="journal article" date="2015" name="Sci. Rep.">
        <title>Genome of the facultative scuticociliatosis pathogen Pseudocohnilembus persalinus provides insight into its virulence through horizontal gene transfer.</title>
        <authorList>
            <person name="Xiong J."/>
            <person name="Wang G."/>
            <person name="Cheng J."/>
            <person name="Tian M."/>
            <person name="Pan X."/>
            <person name="Warren A."/>
            <person name="Jiang C."/>
            <person name="Yuan D."/>
            <person name="Miao W."/>
        </authorList>
    </citation>
    <scope>NUCLEOTIDE SEQUENCE [LARGE SCALE GENOMIC DNA]</scope>
    <source>
        <strain evidence="2">36N120E</strain>
    </source>
</reference>
<keyword evidence="1" id="KW-0175">Coiled coil</keyword>
<evidence type="ECO:0000313" key="2">
    <source>
        <dbReference type="EMBL" id="KRX03156.1"/>
    </source>
</evidence>